<proteinExistence type="predicted"/>
<protein>
    <submittedName>
        <fullName evidence="1">DUF4837 family protein</fullName>
    </submittedName>
</protein>
<sequence length="339" mass="39010">MKTLLYTYQNISAFRKMLFIAFLGVMLIAACKTQSSENNIRSIGAPGELLIVIDPSFENTIVKEKVIEFATQEFPCIPQPEPTFRITTITPGDFEGHFKTYRNILIINQSIIQKAQVKYKRNVWANGQQVVEVDFSGAENFVNMFEDNQTQIFNHLYYGDINTLANANKKGADAATARYIKNKYNLDIVIPQGYRLVKDTLGFTWFRYDKLETIQSVIFHEFNLDSIQSLSTSDLVALRNRVSKKFVPGPNSKSFMTTEDRLPVVTQQIMNQDMDIIEMRGLWKVDGYFMGGPFVNYFIKDEANHKLIMIEGFVYAPKKQNKAYYVRQVESILHSLKFS</sequence>
<comment type="caution">
    <text evidence="1">The sequence shown here is derived from an EMBL/GenBank/DDBJ whole genome shotgun (WGS) entry which is preliminary data.</text>
</comment>
<dbReference type="Pfam" id="PF16125">
    <property type="entry name" value="DUF4837"/>
    <property type="match status" value="1"/>
</dbReference>
<reference evidence="1" key="1">
    <citation type="submission" date="2022-10" db="EMBL/GenBank/DDBJ databases">
        <authorList>
            <person name="Yu W.X."/>
        </authorList>
    </citation>
    <scope>NUCLEOTIDE SEQUENCE</scope>
    <source>
        <strain evidence="1">AAT</strain>
    </source>
</reference>
<dbReference type="AlphaFoldDB" id="A0AAE3SFK2"/>
<accession>A0AAE3SFK2</accession>
<evidence type="ECO:0000313" key="1">
    <source>
        <dbReference type="EMBL" id="MCW3787351.1"/>
    </source>
</evidence>
<keyword evidence="2" id="KW-1185">Reference proteome</keyword>
<evidence type="ECO:0000313" key="2">
    <source>
        <dbReference type="Proteomes" id="UP001209229"/>
    </source>
</evidence>
<dbReference type="Proteomes" id="UP001209229">
    <property type="component" value="Unassembled WGS sequence"/>
</dbReference>
<dbReference type="EMBL" id="JAPDPJ010000028">
    <property type="protein sequence ID" value="MCW3787351.1"/>
    <property type="molecule type" value="Genomic_DNA"/>
</dbReference>
<dbReference type="RefSeq" id="WP_301190916.1">
    <property type="nucleotide sequence ID" value="NZ_JAPDPJ010000028.1"/>
</dbReference>
<dbReference type="PROSITE" id="PS51257">
    <property type="entry name" value="PROKAR_LIPOPROTEIN"/>
    <property type="match status" value="1"/>
</dbReference>
<dbReference type="InterPro" id="IPR032286">
    <property type="entry name" value="DUF4837"/>
</dbReference>
<organism evidence="1 2">
    <name type="scientific">Plebeiibacterium sediminum</name>
    <dbReference type="NCBI Taxonomy" id="2992112"/>
    <lineage>
        <taxon>Bacteria</taxon>
        <taxon>Pseudomonadati</taxon>
        <taxon>Bacteroidota</taxon>
        <taxon>Bacteroidia</taxon>
        <taxon>Marinilabiliales</taxon>
        <taxon>Marinilabiliaceae</taxon>
        <taxon>Plebeiibacterium</taxon>
    </lineage>
</organism>
<gene>
    <name evidence="1" type="ORF">OM075_12795</name>
</gene>
<name>A0AAE3SFK2_9BACT</name>